<dbReference type="GO" id="GO:0042777">
    <property type="term" value="P:proton motive force-driven plasma membrane ATP synthesis"/>
    <property type="evidence" value="ECO:0007669"/>
    <property type="project" value="UniProtKB-UniRule"/>
</dbReference>
<evidence type="ECO:0000313" key="11">
    <source>
        <dbReference type="EMBL" id="SMD08982.1"/>
    </source>
</evidence>
<dbReference type="NCBIfam" id="TIGR01146">
    <property type="entry name" value="ATPsyn_F1gamma"/>
    <property type="match status" value="1"/>
</dbReference>
<dbReference type="OrthoDB" id="9812769at2"/>
<sequence length="284" mass="31267">MPNALDLRRRIKGVKNIQKITQAMKMVAAVRLRKAQERVKDSVPYHSALVSAMRDILRSGEDITSTLFVERETSRSGYIVIGADKGLAGSYNSNLVKAVQRHIAGSNSVGLVVVGRKVRDYFLRRKVAVDKAYIGISEKPSYQYAVDIAKTIIEMYVSGIYDKVYLVYTKFCSPAIQQVVVDPILPVDLGDPASALSRVAAQIYEPSLTSVLDEVVQKWIEASVYRGLVNSAASEVASRLNAMSLATDNAQDLISQLVLEYNKVRQANITREISEIVGGAEALR</sequence>
<dbReference type="GO" id="GO:0005886">
    <property type="term" value="C:plasma membrane"/>
    <property type="evidence" value="ECO:0007669"/>
    <property type="project" value="UniProtKB-SubCell"/>
</dbReference>
<dbReference type="Pfam" id="PF00231">
    <property type="entry name" value="ATP-synt"/>
    <property type="match status" value="1"/>
</dbReference>
<comment type="subunit">
    <text evidence="10">F-type ATPases have 2 components, CF(1) - the catalytic core - and CF(0) - the membrane proton channel. CF(1) has five subunits: alpha(3), beta(3), gamma(1), delta(1), epsilon(1). CF(0) has three main subunits: a, b and c.</text>
</comment>
<accession>A0A1W2EHR1</accession>
<dbReference type="GO" id="GO:0045259">
    <property type="term" value="C:proton-transporting ATP synthase complex"/>
    <property type="evidence" value="ECO:0007669"/>
    <property type="project" value="UniProtKB-KW"/>
</dbReference>
<dbReference type="PRINTS" id="PR00126">
    <property type="entry name" value="ATPASEGAMMA"/>
</dbReference>
<dbReference type="EMBL" id="FWXI01000024">
    <property type="protein sequence ID" value="SMD08982.1"/>
    <property type="molecule type" value="Genomic_DNA"/>
</dbReference>
<comment type="subcellular location">
    <subcellularLocation>
        <location evidence="10">Cell membrane</location>
        <topology evidence="10">Peripheral membrane protein</topology>
    </subcellularLocation>
    <subcellularLocation>
        <location evidence="2">Membrane</location>
        <topology evidence="2">Peripheral membrane protein</topology>
    </subcellularLocation>
</comment>
<evidence type="ECO:0000256" key="8">
    <source>
        <dbReference type="ARBA" id="ARBA00023196"/>
    </source>
</evidence>
<dbReference type="Proteomes" id="UP000192738">
    <property type="component" value="Unassembled WGS sequence"/>
</dbReference>
<dbReference type="CDD" id="cd12151">
    <property type="entry name" value="F1-ATPase_gamma"/>
    <property type="match status" value="1"/>
</dbReference>
<evidence type="ECO:0000256" key="10">
    <source>
        <dbReference type="HAMAP-Rule" id="MF_00815"/>
    </source>
</evidence>
<keyword evidence="6 10" id="KW-0406">Ion transport</keyword>
<name>A0A1W2EHR1_9FIRM</name>
<evidence type="ECO:0000313" key="12">
    <source>
        <dbReference type="Proteomes" id="UP000192738"/>
    </source>
</evidence>
<dbReference type="InterPro" id="IPR035968">
    <property type="entry name" value="ATP_synth_F1_ATPase_gsu"/>
</dbReference>
<dbReference type="PANTHER" id="PTHR11693">
    <property type="entry name" value="ATP SYNTHASE GAMMA CHAIN"/>
    <property type="match status" value="1"/>
</dbReference>
<evidence type="ECO:0000256" key="9">
    <source>
        <dbReference type="ARBA" id="ARBA00023310"/>
    </source>
</evidence>
<keyword evidence="12" id="KW-1185">Reference proteome</keyword>
<dbReference type="SUPFAM" id="SSF52943">
    <property type="entry name" value="ATP synthase (F1-ATPase), gamma subunit"/>
    <property type="match status" value="1"/>
</dbReference>
<evidence type="ECO:0000256" key="4">
    <source>
        <dbReference type="ARBA" id="ARBA00022448"/>
    </source>
</evidence>
<dbReference type="HAMAP" id="MF_00815">
    <property type="entry name" value="ATP_synth_gamma_bact"/>
    <property type="match status" value="1"/>
</dbReference>
<dbReference type="GO" id="GO:0005524">
    <property type="term" value="F:ATP binding"/>
    <property type="evidence" value="ECO:0007669"/>
    <property type="project" value="UniProtKB-UniRule"/>
</dbReference>
<evidence type="ECO:0000256" key="1">
    <source>
        <dbReference type="ARBA" id="ARBA00003456"/>
    </source>
</evidence>
<dbReference type="Gene3D" id="1.10.287.80">
    <property type="entry name" value="ATP synthase, gamma subunit, helix hairpin domain"/>
    <property type="match status" value="1"/>
</dbReference>
<dbReference type="Gene3D" id="3.40.1380.10">
    <property type="match status" value="1"/>
</dbReference>
<organism evidence="11 12">
    <name type="scientific">Sporomusa malonica</name>
    <dbReference type="NCBI Taxonomy" id="112901"/>
    <lineage>
        <taxon>Bacteria</taxon>
        <taxon>Bacillati</taxon>
        <taxon>Bacillota</taxon>
        <taxon>Negativicutes</taxon>
        <taxon>Selenomonadales</taxon>
        <taxon>Sporomusaceae</taxon>
        <taxon>Sporomusa</taxon>
    </lineage>
</organism>
<dbReference type="GO" id="GO:0046933">
    <property type="term" value="F:proton-transporting ATP synthase activity, rotational mechanism"/>
    <property type="evidence" value="ECO:0007669"/>
    <property type="project" value="UniProtKB-UniRule"/>
</dbReference>
<keyword evidence="7 10" id="KW-0472">Membrane</keyword>
<dbReference type="STRING" id="112901.SAMN04488500_12430"/>
<keyword evidence="4 10" id="KW-0813">Transport</keyword>
<reference evidence="11 12" key="1">
    <citation type="submission" date="2017-04" db="EMBL/GenBank/DDBJ databases">
        <authorList>
            <person name="Afonso C.L."/>
            <person name="Miller P.J."/>
            <person name="Scott M.A."/>
            <person name="Spackman E."/>
            <person name="Goraichik I."/>
            <person name="Dimitrov K.M."/>
            <person name="Suarez D.L."/>
            <person name="Swayne D.E."/>
        </authorList>
    </citation>
    <scope>NUCLEOTIDE SEQUENCE [LARGE SCALE GENOMIC DNA]</scope>
    <source>
        <strain evidence="11 12">DSM 5090</strain>
    </source>
</reference>
<keyword evidence="5 10" id="KW-0375">Hydrogen ion transport</keyword>
<gene>
    <name evidence="10" type="primary">atpG</name>
    <name evidence="11" type="ORF">SAMN04488500_12430</name>
</gene>
<comment type="similarity">
    <text evidence="3 10">Belongs to the ATPase gamma chain family.</text>
</comment>
<evidence type="ECO:0000256" key="3">
    <source>
        <dbReference type="ARBA" id="ARBA00007681"/>
    </source>
</evidence>
<comment type="function">
    <text evidence="1 10">Produces ATP from ADP in the presence of a proton gradient across the membrane. The gamma chain is believed to be important in regulating ATPase activity and the flow of protons through the CF(0) complex.</text>
</comment>
<evidence type="ECO:0000256" key="5">
    <source>
        <dbReference type="ARBA" id="ARBA00022781"/>
    </source>
</evidence>
<proteinExistence type="inferred from homology"/>
<dbReference type="PANTHER" id="PTHR11693:SF22">
    <property type="entry name" value="ATP SYNTHASE SUBUNIT GAMMA, MITOCHONDRIAL"/>
    <property type="match status" value="1"/>
</dbReference>
<dbReference type="RefSeq" id="WP_084577858.1">
    <property type="nucleotide sequence ID" value="NZ_CP155572.1"/>
</dbReference>
<dbReference type="AlphaFoldDB" id="A0A1W2EHR1"/>
<evidence type="ECO:0000256" key="2">
    <source>
        <dbReference type="ARBA" id="ARBA00004170"/>
    </source>
</evidence>
<evidence type="ECO:0000256" key="6">
    <source>
        <dbReference type="ARBA" id="ARBA00023065"/>
    </source>
</evidence>
<keyword evidence="8 10" id="KW-0139">CF(1)</keyword>
<dbReference type="InterPro" id="IPR023632">
    <property type="entry name" value="ATP_synth_F1_gsu_CS"/>
</dbReference>
<dbReference type="InterPro" id="IPR000131">
    <property type="entry name" value="ATP_synth_F1_gsu"/>
</dbReference>
<protein>
    <recommendedName>
        <fullName evidence="10">ATP synthase gamma chain</fullName>
    </recommendedName>
    <alternativeName>
        <fullName evidence="10">ATP synthase F1 sector gamma subunit</fullName>
    </alternativeName>
    <alternativeName>
        <fullName evidence="10">F-ATPase gamma subunit</fullName>
    </alternativeName>
</protein>
<keyword evidence="10" id="KW-1003">Cell membrane</keyword>
<evidence type="ECO:0000256" key="7">
    <source>
        <dbReference type="ARBA" id="ARBA00023136"/>
    </source>
</evidence>
<dbReference type="PROSITE" id="PS00153">
    <property type="entry name" value="ATPASE_GAMMA"/>
    <property type="match status" value="1"/>
</dbReference>
<keyword evidence="9 10" id="KW-0066">ATP synthesis</keyword>